<reference evidence="14" key="2">
    <citation type="submission" date="2025-05" db="UniProtKB">
        <authorList>
            <consortium name="EnsemblMetazoa"/>
        </authorList>
    </citation>
    <scope>IDENTIFICATION</scope>
    <source>
        <strain evidence="14">Foshan</strain>
    </source>
</reference>
<feature type="domain" description="Peptidase A2" evidence="11">
    <location>
        <begin position="467"/>
        <end position="485"/>
    </location>
</feature>
<feature type="domain" description="Integrase catalytic" evidence="13">
    <location>
        <begin position="1168"/>
        <end position="1326"/>
    </location>
</feature>
<keyword evidence="2" id="KW-0808">Transferase</keyword>
<evidence type="ECO:0000259" key="12">
    <source>
        <dbReference type="PROSITE" id="PS50878"/>
    </source>
</evidence>
<dbReference type="Gene3D" id="3.10.20.370">
    <property type="match status" value="1"/>
</dbReference>
<keyword evidence="5" id="KW-0255">Endonuclease</keyword>
<evidence type="ECO:0000259" key="13">
    <source>
        <dbReference type="PROSITE" id="PS50994"/>
    </source>
</evidence>
<dbReference type="InterPro" id="IPR043128">
    <property type="entry name" value="Rev_trsase/Diguanyl_cyclase"/>
</dbReference>
<keyword evidence="4" id="KW-0540">Nuclease</keyword>
<feature type="compositionally biased region" description="Basic and acidic residues" evidence="10">
    <location>
        <begin position="1350"/>
        <end position="1365"/>
    </location>
</feature>
<dbReference type="InterPro" id="IPR041588">
    <property type="entry name" value="Integrase_H2C2"/>
</dbReference>
<dbReference type="Gene3D" id="3.30.420.10">
    <property type="entry name" value="Ribonuclease H-like superfamily/Ribonuclease H"/>
    <property type="match status" value="1"/>
</dbReference>
<dbReference type="Pfam" id="PF00665">
    <property type="entry name" value="rve"/>
    <property type="match status" value="1"/>
</dbReference>
<dbReference type="PANTHER" id="PTHR37984">
    <property type="entry name" value="PROTEIN CBG26694"/>
    <property type="match status" value="1"/>
</dbReference>
<keyword evidence="15" id="KW-1185">Reference proteome</keyword>
<dbReference type="PROSITE" id="PS00141">
    <property type="entry name" value="ASP_PROTEASE"/>
    <property type="match status" value="1"/>
</dbReference>
<dbReference type="SUPFAM" id="SSF53098">
    <property type="entry name" value="Ribonuclease H-like"/>
    <property type="match status" value="1"/>
</dbReference>
<name>A0ABM1Z9W2_AEDAL</name>
<dbReference type="InterPro" id="IPR036397">
    <property type="entry name" value="RNaseH_sf"/>
</dbReference>
<evidence type="ECO:0000256" key="9">
    <source>
        <dbReference type="ARBA" id="ARBA00022918"/>
    </source>
</evidence>
<keyword evidence="7" id="KW-0460">Magnesium</keyword>
<protein>
    <recommendedName>
        <fullName evidence="1">RNA-directed DNA polymerase</fullName>
        <ecNumber evidence="1">2.7.7.49</ecNumber>
    </recommendedName>
</protein>
<evidence type="ECO:0000313" key="15">
    <source>
        <dbReference type="Proteomes" id="UP000069940"/>
    </source>
</evidence>
<feature type="region of interest" description="Disordered" evidence="10">
    <location>
        <begin position="1421"/>
        <end position="1463"/>
    </location>
</feature>
<evidence type="ECO:0000256" key="8">
    <source>
        <dbReference type="ARBA" id="ARBA00022908"/>
    </source>
</evidence>
<dbReference type="InterPro" id="IPR001969">
    <property type="entry name" value="Aspartic_peptidase_AS"/>
</dbReference>
<feature type="compositionally biased region" description="Basic and acidic residues" evidence="10">
    <location>
        <begin position="48"/>
        <end position="59"/>
    </location>
</feature>
<accession>A0ABM1Z9W2</accession>
<evidence type="ECO:0000256" key="3">
    <source>
        <dbReference type="ARBA" id="ARBA00022695"/>
    </source>
</evidence>
<evidence type="ECO:0000313" key="14">
    <source>
        <dbReference type="EnsemblMetazoa" id="AALFPA23_016451.P23994"/>
    </source>
</evidence>
<evidence type="ECO:0000256" key="10">
    <source>
        <dbReference type="SAM" id="MobiDB-lite"/>
    </source>
</evidence>
<organism evidence="14 15">
    <name type="scientific">Aedes albopictus</name>
    <name type="common">Asian tiger mosquito</name>
    <name type="synonym">Stegomyia albopicta</name>
    <dbReference type="NCBI Taxonomy" id="7160"/>
    <lineage>
        <taxon>Eukaryota</taxon>
        <taxon>Metazoa</taxon>
        <taxon>Ecdysozoa</taxon>
        <taxon>Arthropoda</taxon>
        <taxon>Hexapoda</taxon>
        <taxon>Insecta</taxon>
        <taxon>Pterygota</taxon>
        <taxon>Neoptera</taxon>
        <taxon>Endopterygota</taxon>
        <taxon>Diptera</taxon>
        <taxon>Nematocera</taxon>
        <taxon>Culicoidea</taxon>
        <taxon>Culicidae</taxon>
        <taxon>Culicinae</taxon>
        <taxon>Aedini</taxon>
        <taxon>Aedes</taxon>
        <taxon>Stegomyia</taxon>
    </lineage>
</organism>
<sequence>MFQNVEQLEMANEGKYVRAPKDSDPEWLVQSDSASLEASGSSASVPDSKIDEFDDRSEKSFSSNITSDSLPLTSGLNYSDHPTPTQTDGGNKSDQNTNERLDRMENVLSGITKALNSMQTMRPIRYDPDEDWSAAVAPRNPPESSFSSVRWENIRPFPAGVAANQMWEEWNRYIENFEMAATLSNANDPVRRSQLLFLSMGTELQGIVRAAKLRPSLTDANCYQKFVANIGNYFQSMTDASAEHEAFSNMKQLKTENAVAFHARLMTKVRLCGYSPTDHDRFVRSQLLKGLRNKDLVRAARTYGHDTNYIVQAATRDEAYEAETTTPDNKEPLAVNRVHRTTSVQDSIKKRSRADNGGPQPKRSRTNQYAERRSTQDRGRRSRCRRCNGRTHSNLPCPALSRNCNFCGEQGHYAITCRRAHVRQVQVKSSVSPTREDDDQMDQTQYVNALSLADVLVECCIGSSSPIQMLIDSGADVNVIGGKDWLRLEQEYKAGLANLKFVEQSNPKDLRAYGTHSPMKVECIFQAQIVAVKGKAPAIQAIFYVVRNGTRSLLGRSTASDMGILHVNATVNHLDKLNDLTVFPKVPGVKVKFSVDETVPPVRNAYYNVPAAFREAAKNRLAEMESQGIIEKVTSASNWISGMSAVAKGKDDFRLVVNMRGPNRAINREYFRLPLLEEMKVQLHGSKFFAKLDLKNAFYHLELHPESRDLTTFLTENGMYRFTRLMFGVNCAPEIFQREMTRILKDVKNKIVYIDDVLMFASSLEDLRKTVCDVLERLRSNNLTLNAAKCEFDKTRLKFLGYELDEHGFHVDDSKIKSIQQFREPSTISELRSFLGLASFISPHVKHFADITSPLWEIIASKSWTWGAKQSAAFNTVKEQIIKCCVTLGFFSEDDKTILYTDASPVALGAVLVQEDLQGKSRIISFASKSLTITERKYAQNQREALGAVWAVEHFSFFLLGRHFTLRTDAQGVSFILNRSREDSKRALTRADGWALRLSPYNYTVEYVRGADNIADPSSRLYSGEDKPFDEENSPWEIASLEANTIEFVTENEIKAATSEDKTLQEVMDALKSGHWPRHLRRYQLLENDLDTRNGMLVKTGCVIIPETLRKRTLEVSHQGHPSAAKHKSILRQRVWWPGMNQDAQKWVDACATCAVNGRPEKPTPMQRIFAPKAVWETIALDFNGPYARFGGISILVVVDYKSRYLIARPVKSTSFEQVKKVLEDVFEREGTPKFIKSDNGPPFNGQDYKTYCESRDITTIFSTPLFPQQNGLVESYMKLINKAMASATLNGTSYVEELSMAIQAHNAACHSVTQYPPEEILSGRKIKRCLPLVTFEKTSVNEELFSKRDREAKEAGKKREDQRRGARPCRINPGDTVIVERHTHSKGESRFLPRRYTVVEVQNGNLTLNDEDGNVLKRHVSQTKKVSQWRIEETPSDPNSRDSPENSLQLTSALGPRSIRERKAPSYLQEYVRLVDDDL</sequence>
<dbReference type="Pfam" id="PF17919">
    <property type="entry name" value="RT_RNaseH_2"/>
    <property type="match status" value="1"/>
</dbReference>
<proteinExistence type="predicted"/>
<dbReference type="Pfam" id="PF17921">
    <property type="entry name" value="Integrase_H2C2"/>
    <property type="match status" value="1"/>
</dbReference>
<dbReference type="GeneID" id="134285613"/>
<dbReference type="EnsemblMetazoa" id="AALFPA23_016451.R23994">
    <property type="protein sequence ID" value="AALFPA23_016451.P23994"/>
    <property type="gene ID" value="AALFPA23_016451"/>
</dbReference>
<dbReference type="Proteomes" id="UP000069940">
    <property type="component" value="Unassembled WGS sequence"/>
</dbReference>
<dbReference type="SUPFAM" id="SSF56672">
    <property type="entry name" value="DNA/RNA polymerases"/>
    <property type="match status" value="1"/>
</dbReference>
<keyword evidence="3" id="KW-0548">Nucleotidyltransferase</keyword>
<dbReference type="InterPro" id="IPR050951">
    <property type="entry name" value="Retrovirus_Pol_polyprotein"/>
</dbReference>
<evidence type="ECO:0000256" key="1">
    <source>
        <dbReference type="ARBA" id="ARBA00012493"/>
    </source>
</evidence>
<feature type="region of interest" description="Disordered" evidence="10">
    <location>
        <begin position="1"/>
        <end position="97"/>
    </location>
</feature>
<dbReference type="PROSITE" id="PS50175">
    <property type="entry name" value="ASP_PROT_RETROV"/>
    <property type="match status" value="1"/>
</dbReference>
<evidence type="ECO:0000259" key="11">
    <source>
        <dbReference type="PROSITE" id="PS50175"/>
    </source>
</evidence>
<evidence type="ECO:0000256" key="2">
    <source>
        <dbReference type="ARBA" id="ARBA00022679"/>
    </source>
</evidence>
<evidence type="ECO:0000256" key="4">
    <source>
        <dbReference type="ARBA" id="ARBA00022722"/>
    </source>
</evidence>
<feature type="region of interest" description="Disordered" evidence="10">
    <location>
        <begin position="320"/>
        <end position="387"/>
    </location>
</feature>
<dbReference type="CDD" id="cd01647">
    <property type="entry name" value="RT_LTR"/>
    <property type="match status" value="1"/>
</dbReference>
<dbReference type="InterPro" id="IPR043502">
    <property type="entry name" value="DNA/RNA_pol_sf"/>
</dbReference>
<dbReference type="CDD" id="cd09274">
    <property type="entry name" value="RNase_HI_RT_Ty3"/>
    <property type="match status" value="1"/>
</dbReference>
<dbReference type="Gene3D" id="3.10.10.10">
    <property type="entry name" value="HIV Type 1 Reverse Transcriptase, subunit A, domain 1"/>
    <property type="match status" value="1"/>
</dbReference>
<feature type="compositionally biased region" description="Basic and acidic residues" evidence="10">
    <location>
        <begin position="370"/>
        <end position="379"/>
    </location>
</feature>
<evidence type="ECO:0000256" key="5">
    <source>
        <dbReference type="ARBA" id="ARBA00022759"/>
    </source>
</evidence>
<dbReference type="Gene3D" id="1.10.340.70">
    <property type="match status" value="1"/>
</dbReference>
<feature type="region of interest" description="Disordered" evidence="10">
    <location>
        <begin position="1350"/>
        <end position="1373"/>
    </location>
</feature>
<feature type="domain" description="Reverse transcriptase" evidence="12">
    <location>
        <begin position="627"/>
        <end position="804"/>
    </location>
</feature>
<dbReference type="PROSITE" id="PS50994">
    <property type="entry name" value="INTEGRASE"/>
    <property type="match status" value="1"/>
</dbReference>
<keyword evidence="6" id="KW-0378">Hydrolase</keyword>
<feature type="compositionally biased region" description="Low complexity" evidence="10">
    <location>
        <begin position="31"/>
        <end position="44"/>
    </location>
</feature>
<dbReference type="Pfam" id="PF00078">
    <property type="entry name" value="RVT_1"/>
    <property type="match status" value="1"/>
</dbReference>
<dbReference type="RefSeq" id="XP_062702710.1">
    <property type="nucleotide sequence ID" value="XM_062846726.1"/>
</dbReference>
<dbReference type="PANTHER" id="PTHR37984:SF11">
    <property type="entry name" value="INTEGRASE CATALYTIC DOMAIN-CONTAINING PROTEIN"/>
    <property type="match status" value="1"/>
</dbReference>
<reference evidence="15" key="1">
    <citation type="journal article" date="2015" name="Proc. Natl. Acad. Sci. U.S.A.">
        <title>Genome sequence of the Asian Tiger mosquito, Aedes albopictus, reveals insights into its biology, genetics, and evolution.</title>
        <authorList>
            <person name="Chen X.G."/>
            <person name="Jiang X."/>
            <person name="Gu J."/>
            <person name="Xu M."/>
            <person name="Wu Y."/>
            <person name="Deng Y."/>
            <person name="Zhang C."/>
            <person name="Bonizzoni M."/>
            <person name="Dermauw W."/>
            <person name="Vontas J."/>
            <person name="Armbruster P."/>
            <person name="Huang X."/>
            <person name="Yang Y."/>
            <person name="Zhang H."/>
            <person name="He W."/>
            <person name="Peng H."/>
            <person name="Liu Y."/>
            <person name="Wu K."/>
            <person name="Chen J."/>
            <person name="Lirakis M."/>
            <person name="Topalis P."/>
            <person name="Van Leeuwen T."/>
            <person name="Hall A.B."/>
            <person name="Jiang X."/>
            <person name="Thorpe C."/>
            <person name="Mueller R.L."/>
            <person name="Sun C."/>
            <person name="Waterhouse R.M."/>
            <person name="Yan G."/>
            <person name="Tu Z.J."/>
            <person name="Fang X."/>
            <person name="James A.A."/>
        </authorList>
    </citation>
    <scope>NUCLEOTIDE SEQUENCE [LARGE SCALE GENOMIC DNA]</scope>
    <source>
        <strain evidence="15">Foshan</strain>
    </source>
</reference>
<dbReference type="InterPro" id="IPR001995">
    <property type="entry name" value="Peptidase_A2_cat"/>
</dbReference>
<dbReference type="InterPro" id="IPR001584">
    <property type="entry name" value="Integrase_cat-core"/>
</dbReference>
<dbReference type="InterPro" id="IPR000477">
    <property type="entry name" value="RT_dom"/>
</dbReference>
<dbReference type="EC" id="2.7.7.49" evidence="1"/>
<feature type="compositionally biased region" description="Polar residues" evidence="10">
    <location>
        <begin position="60"/>
        <end position="96"/>
    </location>
</feature>
<dbReference type="Gene3D" id="3.30.70.270">
    <property type="match status" value="2"/>
</dbReference>
<dbReference type="InterPro" id="IPR012337">
    <property type="entry name" value="RNaseH-like_sf"/>
</dbReference>
<evidence type="ECO:0000256" key="7">
    <source>
        <dbReference type="ARBA" id="ARBA00022842"/>
    </source>
</evidence>
<dbReference type="InterPro" id="IPR041577">
    <property type="entry name" value="RT_RNaseH_2"/>
</dbReference>
<evidence type="ECO:0000256" key="6">
    <source>
        <dbReference type="ARBA" id="ARBA00022801"/>
    </source>
</evidence>
<dbReference type="PROSITE" id="PS50878">
    <property type="entry name" value="RT_POL"/>
    <property type="match status" value="1"/>
</dbReference>
<keyword evidence="8" id="KW-0229">DNA integration</keyword>
<feature type="compositionally biased region" description="Basic and acidic residues" evidence="10">
    <location>
        <begin position="15"/>
        <end position="24"/>
    </location>
</feature>
<keyword evidence="9" id="KW-0695">RNA-directed DNA polymerase</keyword>